<comment type="caution">
    <text evidence="6">The sequence shown here is derived from an EMBL/GenBank/DDBJ whole genome shotgun (WGS) entry which is preliminary data.</text>
</comment>
<evidence type="ECO:0000256" key="2">
    <source>
        <dbReference type="ARBA" id="ARBA00022692"/>
    </source>
</evidence>
<dbReference type="GO" id="GO:0016020">
    <property type="term" value="C:membrane"/>
    <property type="evidence" value="ECO:0007669"/>
    <property type="project" value="UniProtKB-SubCell"/>
</dbReference>
<sequence length="85" mass="9137">MGTFASGFPNVVGPNITFLGQLLGALVMVAIGFFPGNAVAYVLKKMNALRIPEEVEKIGIDVAKFPGSPYPEEHRGQGYSVRKNL</sequence>
<gene>
    <name evidence="6" type="ORF">MF646_15435</name>
</gene>
<dbReference type="Gene3D" id="1.10.3430.10">
    <property type="entry name" value="Ammonium transporter AmtB like domains"/>
    <property type="match status" value="1"/>
</dbReference>
<accession>A0A9X2I5A8</accession>
<dbReference type="Proteomes" id="UP001139150">
    <property type="component" value="Unassembled WGS sequence"/>
</dbReference>
<protein>
    <submittedName>
        <fullName evidence="6">Ammonium transporter</fullName>
    </submittedName>
</protein>
<keyword evidence="7" id="KW-1185">Reference proteome</keyword>
<evidence type="ECO:0000256" key="3">
    <source>
        <dbReference type="ARBA" id="ARBA00022989"/>
    </source>
</evidence>
<feature type="transmembrane region" description="Helical" evidence="5">
    <location>
        <begin position="20"/>
        <end position="43"/>
    </location>
</feature>
<dbReference type="InterPro" id="IPR029020">
    <property type="entry name" value="Ammonium/urea_transptr"/>
</dbReference>
<evidence type="ECO:0000256" key="5">
    <source>
        <dbReference type="SAM" id="Phobius"/>
    </source>
</evidence>
<comment type="subcellular location">
    <subcellularLocation>
        <location evidence="1">Membrane</location>
        <topology evidence="1">Multi-pass membrane protein</topology>
    </subcellularLocation>
</comment>
<evidence type="ECO:0000313" key="6">
    <source>
        <dbReference type="EMBL" id="MCL7748521.1"/>
    </source>
</evidence>
<evidence type="ECO:0000313" key="7">
    <source>
        <dbReference type="Proteomes" id="UP001139150"/>
    </source>
</evidence>
<evidence type="ECO:0000256" key="4">
    <source>
        <dbReference type="ARBA" id="ARBA00023136"/>
    </source>
</evidence>
<proteinExistence type="predicted"/>
<keyword evidence="4 5" id="KW-0472">Membrane</keyword>
<dbReference type="RefSeq" id="WP_250097407.1">
    <property type="nucleotide sequence ID" value="NZ_JAKRYL010000016.1"/>
</dbReference>
<keyword evidence="3 5" id="KW-1133">Transmembrane helix</keyword>
<reference evidence="6" key="1">
    <citation type="submission" date="2022-02" db="EMBL/GenBank/DDBJ databases">
        <title>Halalkalibacter sp. nov. isolated from Lonar Lake, India.</title>
        <authorList>
            <person name="Joshi A."/>
            <person name="Thite S."/>
            <person name="Lodha T."/>
        </authorList>
    </citation>
    <scope>NUCLEOTIDE SEQUENCE</scope>
    <source>
        <strain evidence="6">MEB205</strain>
    </source>
</reference>
<name>A0A9X2I5A8_9BACI</name>
<organism evidence="6 7">
    <name type="scientific">Halalkalibacter alkaliphilus</name>
    <dbReference type="NCBI Taxonomy" id="2917993"/>
    <lineage>
        <taxon>Bacteria</taxon>
        <taxon>Bacillati</taxon>
        <taxon>Bacillota</taxon>
        <taxon>Bacilli</taxon>
        <taxon>Bacillales</taxon>
        <taxon>Bacillaceae</taxon>
        <taxon>Halalkalibacter</taxon>
    </lineage>
</organism>
<dbReference type="AlphaFoldDB" id="A0A9X2I5A8"/>
<keyword evidence="2 5" id="KW-0812">Transmembrane</keyword>
<dbReference type="EMBL" id="JAKRYL010000016">
    <property type="protein sequence ID" value="MCL7748521.1"/>
    <property type="molecule type" value="Genomic_DNA"/>
</dbReference>
<evidence type="ECO:0000256" key="1">
    <source>
        <dbReference type="ARBA" id="ARBA00004141"/>
    </source>
</evidence>